<protein>
    <recommendedName>
        <fullName evidence="3">GNAT family N-acetyltransferase</fullName>
    </recommendedName>
</protein>
<dbReference type="KEGG" id="nah:F5544_39415"/>
<dbReference type="EMBL" id="CP046172">
    <property type="protein sequence ID" value="QIS15702.1"/>
    <property type="molecule type" value="Genomic_DNA"/>
</dbReference>
<evidence type="ECO:0000313" key="1">
    <source>
        <dbReference type="EMBL" id="QIS15702.1"/>
    </source>
</evidence>
<evidence type="ECO:0000313" key="2">
    <source>
        <dbReference type="Proteomes" id="UP000503540"/>
    </source>
</evidence>
<dbReference type="Proteomes" id="UP000503540">
    <property type="component" value="Chromosome"/>
</dbReference>
<evidence type="ECO:0008006" key="3">
    <source>
        <dbReference type="Google" id="ProtNLM"/>
    </source>
</evidence>
<organism evidence="1 2">
    <name type="scientific">Nocardia arthritidis</name>
    <dbReference type="NCBI Taxonomy" id="228602"/>
    <lineage>
        <taxon>Bacteria</taxon>
        <taxon>Bacillati</taxon>
        <taxon>Actinomycetota</taxon>
        <taxon>Actinomycetes</taxon>
        <taxon>Mycobacteriales</taxon>
        <taxon>Nocardiaceae</taxon>
        <taxon>Nocardia</taxon>
    </lineage>
</organism>
<sequence length="143" mass="14881">MDSSGGGERVPAATKQVWEPVRGAGELAEWAAAWDPVHAGVFRAELLEDDAVTVLGGWVGNELVCGAVVHRDADVVGISNVFGLGIPADEVWAGGLRAVARMWPNHAVVGYEQGDDLAAAIQNGCAPIGSLRVWGAIEPGRSE</sequence>
<accession>A0A6G9YR67</accession>
<name>A0A6G9YR67_9NOCA</name>
<proteinExistence type="predicted"/>
<dbReference type="RefSeq" id="WP_203217453.1">
    <property type="nucleotide sequence ID" value="NZ_CP046172.1"/>
</dbReference>
<reference evidence="1 2" key="1">
    <citation type="journal article" date="2019" name="ACS Chem. Biol.">
        <title>Identification and Mobilization of a Cryptic Antibiotic Biosynthesis Gene Locus from a Human-Pathogenic Nocardia Isolate.</title>
        <authorList>
            <person name="Herisse M."/>
            <person name="Ishida K."/>
            <person name="Porter J.L."/>
            <person name="Howden B."/>
            <person name="Hertweck C."/>
            <person name="Stinear T.P."/>
            <person name="Pidot S.J."/>
        </authorList>
    </citation>
    <scope>NUCLEOTIDE SEQUENCE [LARGE SCALE GENOMIC DNA]</scope>
    <source>
        <strain evidence="1 2">AUSMDU00012717</strain>
    </source>
</reference>
<dbReference type="AlphaFoldDB" id="A0A6G9YR67"/>
<keyword evidence="2" id="KW-1185">Reference proteome</keyword>
<gene>
    <name evidence="1" type="ORF">F5544_39415</name>
</gene>